<dbReference type="eggNOG" id="COG4995">
    <property type="taxonomic scope" value="Bacteria"/>
</dbReference>
<protein>
    <recommendedName>
        <fullName evidence="1">CHAT domain-containing protein</fullName>
    </recommendedName>
</protein>
<comment type="caution">
    <text evidence="2">The sequence shown here is derived from an EMBL/GenBank/DDBJ whole genome shotgun (WGS) entry which is preliminary data.</text>
</comment>
<dbReference type="STRING" id="410332.SAMN04488550_0607"/>
<evidence type="ECO:0000313" key="3">
    <source>
        <dbReference type="Proteomes" id="UP000035009"/>
    </source>
</evidence>
<sequence length="399" mass="43654">MFQQGVPEMDDLERVCRLPSAPNAVANRELNLVSHLTLPADICDTDAMEKVLVWVCAPELSFAADEVSSIIRLRSADFKVMDTDVDWPDLARVVSGFRPTIFHFIGHGDASGNVMVPENGHRVGYNAVRVIRTISAASAELTGVFLSGCYSVGAGPDLAQSLTPAGGWVIGTRTGVDDDLAKYFAERFYSHLSGSAQSPHEAFEVARCYADTIWEDEVPHAIWSEFSRLPPVSEMSRTIYTCIRRVFDRPAFQTPMRMELSLKDLADAMEDVIHALGTGEVRSRRYGVSSASFPAEWLNEATISKFVVGLRKKVTAAQAALKYATEGTAGDYVSPTLINFDGGQTTQVEWMKRLNDVDRKRNAVISAVNKLIADQGVGKLPSISLSFSKAEVDGAQQEP</sequence>
<name>M3UM30_GORML</name>
<dbReference type="Pfam" id="PF12770">
    <property type="entry name" value="CHAT"/>
    <property type="match status" value="1"/>
</dbReference>
<organism evidence="2 3">
    <name type="scientific">Gordonia malaquae NBRC 108250</name>
    <dbReference type="NCBI Taxonomy" id="1223542"/>
    <lineage>
        <taxon>Bacteria</taxon>
        <taxon>Bacillati</taxon>
        <taxon>Actinomycetota</taxon>
        <taxon>Actinomycetes</taxon>
        <taxon>Mycobacteriales</taxon>
        <taxon>Gordoniaceae</taxon>
        <taxon>Gordonia</taxon>
    </lineage>
</organism>
<accession>M3UM30</accession>
<evidence type="ECO:0000259" key="1">
    <source>
        <dbReference type="Pfam" id="PF12770"/>
    </source>
</evidence>
<feature type="domain" description="CHAT" evidence="1">
    <location>
        <begin position="47"/>
        <end position="207"/>
    </location>
</feature>
<evidence type="ECO:0000313" key="2">
    <source>
        <dbReference type="EMBL" id="GAC80830.1"/>
    </source>
</evidence>
<dbReference type="Proteomes" id="UP000035009">
    <property type="component" value="Unassembled WGS sequence"/>
</dbReference>
<keyword evidence="3" id="KW-1185">Reference proteome</keyword>
<dbReference type="InterPro" id="IPR024983">
    <property type="entry name" value="CHAT_dom"/>
</dbReference>
<reference evidence="2 3" key="1">
    <citation type="submission" date="2013-02" db="EMBL/GenBank/DDBJ databases">
        <title>Whole genome shotgun sequence of Gordonia malaquae NBRC 108250.</title>
        <authorList>
            <person name="Yoshida I."/>
            <person name="Hosoyama A."/>
            <person name="Tsuchikane K."/>
            <person name="Ando Y."/>
            <person name="Baba S."/>
            <person name="Ohji S."/>
            <person name="Hamada M."/>
            <person name="Tamura T."/>
            <person name="Yamazoe A."/>
            <person name="Yamazaki S."/>
            <person name="Fujita N."/>
        </authorList>
    </citation>
    <scope>NUCLEOTIDE SEQUENCE [LARGE SCALE GENOMIC DNA]</scope>
    <source>
        <strain evidence="2 3">NBRC 108250</strain>
    </source>
</reference>
<gene>
    <name evidence="2" type="ORF">GM1_022_00410</name>
</gene>
<dbReference type="EMBL" id="BAOP01000022">
    <property type="protein sequence ID" value="GAC80830.1"/>
    <property type="molecule type" value="Genomic_DNA"/>
</dbReference>
<proteinExistence type="predicted"/>
<dbReference type="AlphaFoldDB" id="M3UM30"/>